<feature type="region of interest" description="Disordered" evidence="1">
    <location>
        <begin position="128"/>
        <end position="148"/>
    </location>
</feature>
<dbReference type="OrthoDB" id="2309723at2759"/>
<dbReference type="RefSeq" id="XP_007747855.1">
    <property type="nucleotide sequence ID" value="XM_007749665.1"/>
</dbReference>
<name>W9XBC8_9EURO</name>
<feature type="compositionally biased region" description="Polar residues" evidence="1">
    <location>
        <begin position="128"/>
        <end position="144"/>
    </location>
</feature>
<evidence type="ECO:0000313" key="3">
    <source>
        <dbReference type="Proteomes" id="UP000019471"/>
    </source>
</evidence>
<reference evidence="2 3" key="1">
    <citation type="submission" date="2013-03" db="EMBL/GenBank/DDBJ databases">
        <title>The Genome Sequence of Cladophialophora psammophila CBS 110553.</title>
        <authorList>
            <consortium name="The Broad Institute Genomics Platform"/>
            <person name="Cuomo C."/>
            <person name="de Hoog S."/>
            <person name="Gorbushina A."/>
            <person name="Walker B."/>
            <person name="Young S.K."/>
            <person name="Zeng Q."/>
            <person name="Gargeya S."/>
            <person name="Fitzgerald M."/>
            <person name="Haas B."/>
            <person name="Abouelleil A."/>
            <person name="Allen A.W."/>
            <person name="Alvarado L."/>
            <person name="Arachchi H.M."/>
            <person name="Berlin A.M."/>
            <person name="Chapman S.B."/>
            <person name="Gainer-Dewar J."/>
            <person name="Goldberg J."/>
            <person name="Griggs A."/>
            <person name="Gujja S."/>
            <person name="Hansen M."/>
            <person name="Howarth C."/>
            <person name="Imamovic A."/>
            <person name="Ireland A."/>
            <person name="Larimer J."/>
            <person name="McCowan C."/>
            <person name="Murphy C."/>
            <person name="Pearson M."/>
            <person name="Poon T.W."/>
            <person name="Priest M."/>
            <person name="Roberts A."/>
            <person name="Saif S."/>
            <person name="Shea T."/>
            <person name="Sisk P."/>
            <person name="Sykes S."/>
            <person name="Wortman J."/>
            <person name="Nusbaum C."/>
            <person name="Birren B."/>
        </authorList>
    </citation>
    <scope>NUCLEOTIDE SEQUENCE [LARGE SCALE GENOMIC DNA]</scope>
    <source>
        <strain evidence="2 3">CBS 110553</strain>
    </source>
</reference>
<keyword evidence="3" id="KW-1185">Reference proteome</keyword>
<gene>
    <name evidence="2" type="ORF">A1O5_09085</name>
</gene>
<comment type="caution">
    <text evidence="2">The sequence shown here is derived from an EMBL/GenBank/DDBJ whole genome shotgun (WGS) entry which is preliminary data.</text>
</comment>
<evidence type="ECO:0000313" key="2">
    <source>
        <dbReference type="EMBL" id="EXJ67739.1"/>
    </source>
</evidence>
<proteinExistence type="predicted"/>
<dbReference type="STRING" id="1182543.W9XBC8"/>
<dbReference type="Proteomes" id="UP000019471">
    <property type="component" value="Unassembled WGS sequence"/>
</dbReference>
<sequence>MLPNTLEDEPRYIDIRKLVDFKVNASHARASILGFIDILRPKGDGVVDSGDETKDLGIEQATVERDMATRSPIHDDPMHDLQSALIRQQPREDSPVALPSDFPQTREYLRGTDSSVNHVPTQPEINVNQTQHQQQGEPWPQHNQADIGFGPPFPLQGQGVTERLTLDPYYPFFDQTMLDLFPNGEMPDLSQLDTELSNLEYFDVEGWNAGSTDPGEEC</sequence>
<organism evidence="2 3">
    <name type="scientific">Cladophialophora psammophila CBS 110553</name>
    <dbReference type="NCBI Taxonomy" id="1182543"/>
    <lineage>
        <taxon>Eukaryota</taxon>
        <taxon>Fungi</taxon>
        <taxon>Dikarya</taxon>
        <taxon>Ascomycota</taxon>
        <taxon>Pezizomycotina</taxon>
        <taxon>Eurotiomycetes</taxon>
        <taxon>Chaetothyriomycetidae</taxon>
        <taxon>Chaetothyriales</taxon>
        <taxon>Herpotrichiellaceae</taxon>
        <taxon>Cladophialophora</taxon>
    </lineage>
</organism>
<protein>
    <submittedName>
        <fullName evidence="2">Uncharacterized protein</fullName>
    </submittedName>
</protein>
<dbReference type="GeneID" id="19193782"/>
<accession>W9XBC8</accession>
<dbReference type="AlphaFoldDB" id="W9XBC8"/>
<evidence type="ECO:0000256" key="1">
    <source>
        <dbReference type="SAM" id="MobiDB-lite"/>
    </source>
</evidence>
<dbReference type="HOGENOM" id="CLU_1266759_0_0_1"/>
<dbReference type="EMBL" id="AMGX01000015">
    <property type="protein sequence ID" value="EXJ67739.1"/>
    <property type="molecule type" value="Genomic_DNA"/>
</dbReference>